<organism evidence="3 4">
    <name type="scientific">Ichthyophthirius multifiliis</name>
    <name type="common">White spot disease agent</name>
    <name type="synonym">Ich</name>
    <dbReference type="NCBI Taxonomy" id="5932"/>
    <lineage>
        <taxon>Eukaryota</taxon>
        <taxon>Sar</taxon>
        <taxon>Alveolata</taxon>
        <taxon>Ciliophora</taxon>
        <taxon>Intramacronucleata</taxon>
        <taxon>Oligohymenophorea</taxon>
        <taxon>Hymenostomatida</taxon>
        <taxon>Ophryoglenina</taxon>
        <taxon>Ichthyophthirius</taxon>
    </lineage>
</organism>
<dbReference type="InterPro" id="IPR006735">
    <property type="entry name" value="Rtf2"/>
</dbReference>
<evidence type="ECO:0008006" key="5">
    <source>
        <dbReference type="Google" id="ProtNLM"/>
    </source>
</evidence>
<dbReference type="Pfam" id="PF04641">
    <property type="entry name" value="Rtf2"/>
    <property type="match status" value="1"/>
</dbReference>
<dbReference type="GeneID" id="14908650"/>
<comment type="similarity">
    <text evidence="1">Belongs to the rtf2 family.</text>
</comment>
<dbReference type="GO" id="GO:0006274">
    <property type="term" value="P:DNA replication termination"/>
    <property type="evidence" value="ECO:0007669"/>
    <property type="project" value="TreeGrafter"/>
</dbReference>
<proteinExistence type="inferred from homology"/>
<dbReference type="RefSeq" id="XP_004036475.1">
    <property type="nucleotide sequence ID" value="XM_004036427.1"/>
</dbReference>
<dbReference type="InterPro" id="IPR027799">
    <property type="entry name" value="Rtf2_RING-finger"/>
</dbReference>
<reference evidence="3 4" key="1">
    <citation type="submission" date="2011-07" db="EMBL/GenBank/DDBJ databases">
        <authorList>
            <person name="Coyne R."/>
            <person name="Brami D."/>
            <person name="Johnson J."/>
            <person name="Hostetler J."/>
            <person name="Hannick L."/>
            <person name="Clark T."/>
            <person name="Cassidy-Hanley D."/>
            <person name="Inman J."/>
        </authorList>
    </citation>
    <scope>NUCLEOTIDE SEQUENCE [LARGE SCALE GENOMIC DNA]</scope>
    <source>
        <strain evidence="3 4">G5</strain>
    </source>
</reference>
<keyword evidence="2" id="KW-0175">Coiled coil</keyword>
<dbReference type="CDD" id="cd16653">
    <property type="entry name" value="RING-like_Rtf2"/>
    <property type="match status" value="1"/>
</dbReference>
<accession>G0QQM2</accession>
<gene>
    <name evidence="3" type="ORF">IMG5_081230</name>
</gene>
<keyword evidence="4" id="KW-1185">Reference proteome</keyword>
<evidence type="ECO:0000313" key="3">
    <source>
        <dbReference type="EMBL" id="EGR32489.1"/>
    </source>
</evidence>
<dbReference type="PANTHER" id="PTHR12775">
    <property type="entry name" value="PROTEIN C20ORF43 HOMOLOG"/>
    <property type="match status" value="1"/>
</dbReference>
<dbReference type="FunCoup" id="G0QQM2">
    <property type="interactions" value="427"/>
</dbReference>
<dbReference type="eggNOG" id="KOG3113">
    <property type="taxonomic scope" value="Eukaryota"/>
</dbReference>
<dbReference type="AlphaFoldDB" id="G0QQM2"/>
<dbReference type="Proteomes" id="UP000008983">
    <property type="component" value="Unassembled WGS sequence"/>
</dbReference>
<evidence type="ECO:0000256" key="2">
    <source>
        <dbReference type="SAM" id="Coils"/>
    </source>
</evidence>
<dbReference type="OrthoDB" id="247013at2759"/>
<name>G0QQM2_ICHMU</name>
<dbReference type="InParanoid" id="G0QQM2"/>
<evidence type="ECO:0000256" key="1">
    <source>
        <dbReference type="ARBA" id="ARBA00009885"/>
    </source>
</evidence>
<evidence type="ECO:0000313" key="4">
    <source>
        <dbReference type="Proteomes" id="UP000008983"/>
    </source>
</evidence>
<dbReference type="EMBL" id="GL983657">
    <property type="protein sequence ID" value="EGR32489.1"/>
    <property type="molecule type" value="Genomic_DNA"/>
</dbReference>
<sequence>MGNDGGSFQTRTDLVKEKPREVKIDNIVQARFRAKLCTLSKQRLKKPIVMCRIGNLYNFETVLKFLMEKKIPQQLSHIRKIKDVKEVNLQENIDKNSEYKFFCPLTQIDFNGMNKFVGLWSCGCVFSEKLLEMETLKNQNKLCPICPVCSKPYKVDELIKLISSEEDKQEKKLKILKKQQQRDTKHKQQIQDAQEVKEVIQKQIKTDKDQDDIQQQQQQFYQPLALTQPETKDTDVYKSLFHNDKDIKKEENLFIKNVRFGIR</sequence>
<dbReference type="STRING" id="857967.G0QQM2"/>
<dbReference type="OMA" id="EFRWLHC"/>
<dbReference type="GO" id="GO:0005634">
    <property type="term" value="C:nucleus"/>
    <property type="evidence" value="ECO:0007669"/>
    <property type="project" value="TreeGrafter"/>
</dbReference>
<dbReference type="PANTHER" id="PTHR12775:SF0">
    <property type="entry name" value="REPLICATION TERMINATION FACTOR 2"/>
    <property type="match status" value="1"/>
</dbReference>
<protein>
    <recommendedName>
        <fullName evidence="5">Replication termination factor 2</fullName>
    </recommendedName>
</protein>
<feature type="coiled-coil region" evidence="2">
    <location>
        <begin position="159"/>
        <end position="210"/>
    </location>
</feature>